<evidence type="ECO:0000256" key="6">
    <source>
        <dbReference type="SAM" id="Phobius"/>
    </source>
</evidence>
<dbReference type="Proteomes" id="UP001210380">
    <property type="component" value="Unassembled WGS sequence"/>
</dbReference>
<keyword evidence="5 6" id="KW-0472">Membrane</keyword>
<evidence type="ECO:0000313" key="8">
    <source>
        <dbReference type="EMBL" id="MDA3628197.1"/>
    </source>
</evidence>
<dbReference type="SUPFAM" id="SSF103473">
    <property type="entry name" value="MFS general substrate transporter"/>
    <property type="match status" value="1"/>
</dbReference>
<dbReference type="CDD" id="cd17319">
    <property type="entry name" value="MFS_ExuT_GudP_like"/>
    <property type="match status" value="1"/>
</dbReference>
<dbReference type="Pfam" id="PF07690">
    <property type="entry name" value="MFS_1"/>
    <property type="match status" value="1"/>
</dbReference>
<feature type="transmembrane region" description="Helical" evidence="6">
    <location>
        <begin position="22"/>
        <end position="39"/>
    </location>
</feature>
<feature type="transmembrane region" description="Helical" evidence="6">
    <location>
        <begin position="59"/>
        <end position="80"/>
    </location>
</feature>
<name>A0ABT4V2K5_9PSEU</name>
<dbReference type="InterPro" id="IPR011701">
    <property type="entry name" value="MFS"/>
</dbReference>
<accession>A0ABT4V2K5</accession>
<gene>
    <name evidence="8" type="ORF">OU415_22370</name>
</gene>
<protein>
    <submittedName>
        <fullName evidence="8">MFS transporter</fullName>
    </submittedName>
</protein>
<feature type="transmembrane region" description="Helical" evidence="6">
    <location>
        <begin position="286"/>
        <end position="305"/>
    </location>
</feature>
<comment type="caution">
    <text evidence="8">The sequence shown here is derived from an EMBL/GenBank/DDBJ whole genome shotgun (WGS) entry which is preliminary data.</text>
</comment>
<feature type="transmembrane region" description="Helical" evidence="6">
    <location>
        <begin position="118"/>
        <end position="138"/>
    </location>
</feature>
<feature type="transmembrane region" description="Helical" evidence="6">
    <location>
        <begin position="340"/>
        <end position="361"/>
    </location>
</feature>
<feature type="transmembrane region" description="Helical" evidence="6">
    <location>
        <begin position="150"/>
        <end position="172"/>
    </location>
</feature>
<comment type="subcellular location">
    <subcellularLocation>
        <location evidence="1">Cell membrane</location>
        <topology evidence="1">Multi-pass membrane protein</topology>
    </subcellularLocation>
</comment>
<feature type="domain" description="Major facilitator superfamily (MFS) profile" evidence="7">
    <location>
        <begin position="26"/>
        <end position="433"/>
    </location>
</feature>
<feature type="transmembrane region" description="Helical" evidence="6">
    <location>
        <begin position="373"/>
        <end position="394"/>
    </location>
</feature>
<evidence type="ECO:0000313" key="9">
    <source>
        <dbReference type="Proteomes" id="UP001210380"/>
    </source>
</evidence>
<feature type="transmembrane region" description="Helical" evidence="6">
    <location>
        <begin position="406"/>
        <end position="426"/>
    </location>
</feature>
<evidence type="ECO:0000256" key="2">
    <source>
        <dbReference type="ARBA" id="ARBA00022448"/>
    </source>
</evidence>
<evidence type="ECO:0000256" key="5">
    <source>
        <dbReference type="ARBA" id="ARBA00023136"/>
    </source>
</evidence>
<feature type="transmembrane region" description="Helical" evidence="6">
    <location>
        <begin position="317"/>
        <end position="334"/>
    </location>
</feature>
<keyword evidence="2" id="KW-0813">Transport</keyword>
<dbReference type="PANTHER" id="PTHR43791:SF36">
    <property type="entry name" value="TRANSPORTER, PUTATIVE (AFU_ORTHOLOGUE AFUA_6G08340)-RELATED"/>
    <property type="match status" value="1"/>
</dbReference>
<dbReference type="PANTHER" id="PTHR43791">
    <property type="entry name" value="PERMEASE-RELATED"/>
    <property type="match status" value="1"/>
</dbReference>
<dbReference type="InterPro" id="IPR036259">
    <property type="entry name" value="MFS_trans_sf"/>
</dbReference>
<sequence length="447" mass="48324">MPDDQLAARTTSSVERSAIRRISFRLLPFLVVAYLIAYIDRSNVGFAGLQMNDDLGLSASQFGLGASMFFLAYVLLEVPSNVALAKVGARRWIGRIMITWGIVAVGMAFAVGPTSFTVLRFLLGAAEAGFFPGVILYLTFWFPPSYRARVIAWFSMAIPMASVLGSPISGYLLGLEGFLGLSGWQWLFIIEGSPAVLMGFLAFIVLPSRPGDAKWLPNDERQWLESALRDQEKAVDDSHLPLRKLLLNKTILLLALVYASTAAISQGLSLWQPQMMKTFGLSNAQVGWLNAAPFAIAVLGMVLWGRFSDRRAERVRATAIPIGLSAIALAFVPFGSSPVIFLVIVSVVLVGTYAAKGPFWSLCTEWMSKRESVAGVAMVNALGSLAAFGGNWVIGEIKDATGSFTWALAPLMVLGAVSVLALLLAAHRARRNGERSSRVAIADKTDL</sequence>
<dbReference type="EMBL" id="JAQGLA010000040">
    <property type="protein sequence ID" value="MDA3628197.1"/>
    <property type="molecule type" value="Genomic_DNA"/>
</dbReference>
<evidence type="ECO:0000259" key="7">
    <source>
        <dbReference type="PROSITE" id="PS50850"/>
    </source>
</evidence>
<keyword evidence="4 6" id="KW-1133">Transmembrane helix</keyword>
<keyword evidence="3 6" id="KW-0812">Transmembrane</keyword>
<organism evidence="8 9">
    <name type="scientific">Saccharopolyspora oryzae</name>
    <dbReference type="NCBI Taxonomy" id="2997343"/>
    <lineage>
        <taxon>Bacteria</taxon>
        <taxon>Bacillati</taxon>
        <taxon>Actinomycetota</taxon>
        <taxon>Actinomycetes</taxon>
        <taxon>Pseudonocardiales</taxon>
        <taxon>Pseudonocardiaceae</taxon>
        <taxon>Saccharopolyspora</taxon>
    </lineage>
</organism>
<reference evidence="8 9" key="1">
    <citation type="submission" date="2022-11" db="EMBL/GenBank/DDBJ databases">
        <title>Draft genome sequence of Saccharopolyspora sp. WRP15-2 isolated from rhizosphere soils of wild rice in Thailand.</title>
        <authorList>
            <person name="Duangmal K."/>
            <person name="Kammanee S."/>
            <person name="Muangham S."/>
        </authorList>
    </citation>
    <scope>NUCLEOTIDE SEQUENCE [LARGE SCALE GENOMIC DNA]</scope>
    <source>
        <strain evidence="8 9">WRP15-2</strain>
    </source>
</reference>
<keyword evidence="9" id="KW-1185">Reference proteome</keyword>
<feature type="transmembrane region" description="Helical" evidence="6">
    <location>
        <begin position="251"/>
        <end position="271"/>
    </location>
</feature>
<feature type="transmembrane region" description="Helical" evidence="6">
    <location>
        <begin position="184"/>
        <end position="206"/>
    </location>
</feature>
<dbReference type="InterPro" id="IPR020846">
    <property type="entry name" value="MFS_dom"/>
</dbReference>
<evidence type="ECO:0000256" key="3">
    <source>
        <dbReference type="ARBA" id="ARBA00022692"/>
    </source>
</evidence>
<evidence type="ECO:0000256" key="4">
    <source>
        <dbReference type="ARBA" id="ARBA00022989"/>
    </source>
</evidence>
<dbReference type="PROSITE" id="PS50850">
    <property type="entry name" value="MFS"/>
    <property type="match status" value="1"/>
</dbReference>
<dbReference type="Gene3D" id="1.20.1250.20">
    <property type="entry name" value="MFS general substrate transporter like domains"/>
    <property type="match status" value="2"/>
</dbReference>
<feature type="transmembrane region" description="Helical" evidence="6">
    <location>
        <begin position="92"/>
        <end position="112"/>
    </location>
</feature>
<dbReference type="RefSeq" id="WP_270950977.1">
    <property type="nucleotide sequence ID" value="NZ_JAQGLA010000040.1"/>
</dbReference>
<proteinExistence type="predicted"/>
<evidence type="ECO:0000256" key="1">
    <source>
        <dbReference type="ARBA" id="ARBA00004651"/>
    </source>
</evidence>